<dbReference type="HOGENOM" id="CLU_2482566_0_0_6"/>
<accession>D3V3F9</accession>
<proteinExistence type="predicted"/>
<evidence type="ECO:0000313" key="1">
    <source>
        <dbReference type="EMBL" id="CBJ81274.1"/>
    </source>
</evidence>
<name>D3V3F9_XENBS</name>
<dbReference type="eggNOG" id="COG5433">
    <property type="taxonomic scope" value="Bacteria"/>
</dbReference>
<gene>
    <name evidence="1" type="ordered locus">XBJ1_2148</name>
</gene>
<protein>
    <recommendedName>
        <fullName evidence="3">Transposase</fullName>
    </recommendedName>
</protein>
<reference evidence="1" key="1">
    <citation type="journal article" date="2011" name="PLoS ONE">
        <title>The entomopathogenic bacterial endosymbionts xenorhabdus and photorhabdus: convergent lifestyles from divergent genomes.</title>
        <authorList>
            <person name="Chaston J.M."/>
            <person name="Suen G."/>
            <person name="Tucker S.L."/>
            <person name="Andersen A.W."/>
            <person name="Bhasin A."/>
            <person name="Bode E."/>
            <person name="Bode H.B."/>
            <person name="Brachmann A.O."/>
            <person name="Cowles C.E."/>
            <person name="Cowles K.N."/>
            <person name="Darby C."/>
            <person name="de Leon L."/>
            <person name="Drace K."/>
            <person name="Du Z."/>
            <person name="Givaudan A."/>
            <person name="Herbert Tran E.E."/>
            <person name="Jewell K.A."/>
            <person name="Knack J.J."/>
            <person name="Krasomil-Osterfeld K.C."/>
            <person name="Kukor R."/>
            <person name="Lanois A."/>
            <person name="Latreille P."/>
            <person name="Leimgruber N.K."/>
            <person name="Lipke C.M."/>
            <person name="Liu R."/>
            <person name="Lu X."/>
            <person name="Martens E.C."/>
            <person name="Marri P.R."/>
            <person name="Medigue C."/>
            <person name="Menard M.L."/>
            <person name="Miller N.M."/>
            <person name="Morales-Soto N."/>
            <person name="Norton S."/>
            <person name="Ogier J.C."/>
            <person name="Orchard S.S."/>
            <person name="Park D."/>
            <person name="Park Y."/>
            <person name="Qurollo B.A."/>
            <person name="Sugar D.R."/>
            <person name="Richards G.R."/>
            <person name="Rouy Z."/>
            <person name="Slominski B."/>
            <person name="Slominski K."/>
            <person name="Snyder H."/>
            <person name="Tjaden B.C."/>
            <person name="van der Hoeven R."/>
            <person name="Welch R.D."/>
            <person name="Wheeler C."/>
            <person name="Xiang B."/>
            <person name="Barbazuk B."/>
            <person name="Gaudriault S."/>
            <person name="Goodner B."/>
            <person name="Slater S.C."/>
            <person name="Forst S."/>
            <person name="Goldman B.S."/>
            <person name="Goodrich-Blair H."/>
        </authorList>
    </citation>
    <scope>NUCLEOTIDE SEQUENCE [LARGE SCALE GENOMIC DNA]</scope>
    <source>
        <strain evidence="1">SS-2004</strain>
    </source>
</reference>
<dbReference type="EMBL" id="FN667741">
    <property type="protein sequence ID" value="CBJ81274.1"/>
    <property type="molecule type" value="Genomic_DNA"/>
</dbReference>
<organism evidence="1 2">
    <name type="scientific">Xenorhabdus bovienii (strain SS-2004)</name>
    <name type="common">Xenorhabdus nematophila subsp. bovienii</name>
    <dbReference type="NCBI Taxonomy" id="406818"/>
    <lineage>
        <taxon>Bacteria</taxon>
        <taxon>Pseudomonadati</taxon>
        <taxon>Pseudomonadota</taxon>
        <taxon>Gammaproteobacteria</taxon>
        <taxon>Enterobacterales</taxon>
        <taxon>Morganellaceae</taxon>
        <taxon>Xenorhabdus</taxon>
    </lineage>
</organism>
<evidence type="ECO:0000313" key="2">
    <source>
        <dbReference type="Proteomes" id="UP000002045"/>
    </source>
</evidence>
<evidence type="ECO:0008006" key="3">
    <source>
        <dbReference type="Google" id="ProtNLM"/>
    </source>
</evidence>
<sequence length="87" mass="9664">MDALHCQKETLGLINQRGGDFIVGLKGNQKNSMSLLNRILLHLMTTINGLNLQRKIAVMDGKNSVMSCKSVLHYLSNFSNSGLQYKV</sequence>
<dbReference type="KEGG" id="xbo:XBJ1_2148"/>
<dbReference type="Proteomes" id="UP000002045">
    <property type="component" value="Chromosome"/>
</dbReference>
<dbReference type="AlphaFoldDB" id="D3V3F9"/>